<feature type="binding site" evidence="7">
    <location>
        <position position="109"/>
    </location>
    <ligand>
        <name>carbamoyl phosphate</name>
        <dbReference type="ChEBI" id="CHEBI:58228"/>
    </ligand>
</feature>
<name>A0A0R1M958_9LACO</name>
<feature type="binding site" evidence="7">
    <location>
        <position position="145"/>
    </location>
    <ligand>
        <name>carbamoyl phosphate</name>
        <dbReference type="ChEBI" id="CHEBI:58228"/>
    </ligand>
</feature>
<dbReference type="PRINTS" id="PR00101">
    <property type="entry name" value="ATCASE"/>
</dbReference>
<dbReference type="EC" id="2.1.3.2" evidence="7"/>
<dbReference type="GO" id="GO:0004070">
    <property type="term" value="F:aspartate carbamoyltransferase activity"/>
    <property type="evidence" value="ECO:0007669"/>
    <property type="project" value="UniProtKB-UniRule"/>
</dbReference>
<accession>A0A0R1M958</accession>
<evidence type="ECO:0000256" key="4">
    <source>
        <dbReference type="ARBA" id="ARBA00022975"/>
    </source>
</evidence>
<dbReference type="InterPro" id="IPR006132">
    <property type="entry name" value="Asp/Orn_carbamoyltranf_P-bd"/>
</dbReference>
<feature type="binding site" evidence="7">
    <location>
        <position position="87"/>
    </location>
    <ligand>
        <name>L-aspartate</name>
        <dbReference type="ChEBI" id="CHEBI:29991"/>
    </ligand>
</feature>
<protein>
    <recommendedName>
        <fullName evidence="7">Aspartate carbamoyltransferase</fullName>
        <ecNumber evidence="7">2.1.3.2</ecNumber>
    </recommendedName>
    <alternativeName>
        <fullName evidence="7">Aspartate transcarbamylase</fullName>
        <shortName evidence="7">ATCase</shortName>
    </alternativeName>
</protein>
<dbReference type="InterPro" id="IPR036901">
    <property type="entry name" value="Asp/Orn_carbamoylTrfase_sf"/>
</dbReference>
<dbReference type="PANTHER" id="PTHR45753">
    <property type="entry name" value="ORNITHINE CARBAMOYLTRANSFERASE, MITOCHONDRIAL"/>
    <property type="match status" value="1"/>
</dbReference>
<feature type="binding site" evidence="7">
    <location>
        <position position="268"/>
    </location>
    <ligand>
        <name>carbamoyl phosphate</name>
        <dbReference type="ChEBI" id="CHEBI:58228"/>
    </ligand>
</feature>
<dbReference type="PROSITE" id="PS00097">
    <property type="entry name" value="CARBAMOYLTRANSFERASE"/>
    <property type="match status" value="1"/>
</dbReference>
<feature type="binding site" evidence="7">
    <location>
        <position position="269"/>
    </location>
    <ligand>
        <name>carbamoyl phosphate</name>
        <dbReference type="ChEBI" id="CHEBI:58228"/>
    </ligand>
</feature>
<feature type="domain" description="Aspartate/ornithine carbamoyltransferase Asp/Orn-binding" evidence="8">
    <location>
        <begin position="162"/>
        <end position="305"/>
    </location>
</feature>
<dbReference type="FunFam" id="3.40.50.1370:FF:000011">
    <property type="entry name" value="Aspartate carbamoyltransferase"/>
    <property type="match status" value="1"/>
</dbReference>
<comment type="subunit">
    <text evidence="7">Heterododecamer (2C3:3R2) of six catalytic PyrB chains organized as two trimers (C3), and six regulatory PyrI chains organized as three dimers (R2).</text>
</comment>
<dbReference type="InterPro" id="IPR002082">
    <property type="entry name" value="Asp_carbamoyltransf"/>
</dbReference>
<dbReference type="GO" id="GO:0006520">
    <property type="term" value="P:amino acid metabolic process"/>
    <property type="evidence" value="ECO:0007669"/>
    <property type="project" value="InterPro"/>
</dbReference>
<comment type="pathway">
    <text evidence="1 7">Pyrimidine metabolism; UMP biosynthesis via de novo pathway; (S)-dihydroorotate from bicarbonate: step 2/3.</text>
</comment>
<evidence type="ECO:0000256" key="7">
    <source>
        <dbReference type="HAMAP-Rule" id="MF_00001"/>
    </source>
</evidence>
<dbReference type="HAMAP" id="MF_00001">
    <property type="entry name" value="Asp_carb_tr"/>
    <property type="match status" value="1"/>
</dbReference>
<dbReference type="GO" id="GO:0044205">
    <property type="term" value="P:'de novo' UMP biosynthetic process"/>
    <property type="evidence" value="ECO:0007669"/>
    <property type="project" value="UniProtKB-UniRule"/>
</dbReference>
<dbReference type="GO" id="GO:0016597">
    <property type="term" value="F:amino acid binding"/>
    <property type="evidence" value="ECO:0007669"/>
    <property type="project" value="InterPro"/>
</dbReference>
<feature type="binding site" evidence="7">
    <location>
        <position position="142"/>
    </location>
    <ligand>
        <name>carbamoyl phosphate</name>
        <dbReference type="ChEBI" id="CHEBI:58228"/>
    </ligand>
</feature>
<dbReference type="EMBL" id="AZEH01000039">
    <property type="protein sequence ID" value="KRL04598.1"/>
    <property type="molecule type" value="Genomic_DNA"/>
</dbReference>
<proteinExistence type="inferred from homology"/>
<feature type="domain" description="Aspartate/ornithine carbamoyltransferase carbamoyl-P binding" evidence="9">
    <location>
        <begin position="11"/>
        <end position="155"/>
    </location>
</feature>
<gene>
    <name evidence="7" type="primary">pyrB</name>
    <name evidence="10" type="ORF">FD46_GL001731</name>
</gene>
<dbReference type="GO" id="GO:0005829">
    <property type="term" value="C:cytosol"/>
    <property type="evidence" value="ECO:0007669"/>
    <property type="project" value="TreeGrafter"/>
</dbReference>
<keyword evidence="3 7" id="KW-0808">Transferase</keyword>
<dbReference type="UniPathway" id="UPA00070">
    <property type="reaction ID" value="UER00116"/>
</dbReference>
<evidence type="ECO:0000256" key="5">
    <source>
        <dbReference type="ARBA" id="ARBA00043884"/>
    </source>
</evidence>
<evidence type="ECO:0000259" key="9">
    <source>
        <dbReference type="Pfam" id="PF02729"/>
    </source>
</evidence>
<feature type="binding site" evidence="7">
    <location>
        <position position="175"/>
    </location>
    <ligand>
        <name>L-aspartate</name>
        <dbReference type="ChEBI" id="CHEBI:29991"/>
    </ligand>
</feature>
<dbReference type="PATRIC" id="fig|1423777.3.peg.1785"/>
<sequence length="315" mass="35247">MLKMDSLVAMKHFVSVEDLQAAQVRSLIARASFFKNGGTVPQFSEPVYASNLFFENSTRTHCSFEMAQRKLGIQTIPFDPSSSSVSKGESLYDTLLALNSLGIQLVVIRHSKVGYYRPLINPTEHQQLKMGIINAGDGNGQHPSQSLLDMMTIFEQFGSFAGLKIVIVGDLINSRVARSNMELLHSLGAALYFSGPSCWYSPEFDAYGQYLTLDEIISEMDVVMLLRVQHERHTDENGFSTADYYEHYGMTLKRYARLKDDAIIMHPGPVNRGVEFATELVEAPKSRFTAQMKNGVFMRMAMLEAVIRGRHLGGL</sequence>
<comment type="function">
    <text evidence="5 7">Catalyzes the condensation of carbamoyl phosphate and aspartate to form carbamoyl aspartate and inorganic phosphate, the committed step in the de novo pyrimidine nucleotide biosynthesis pathway.</text>
</comment>
<dbReference type="NCBIfam" id="TIGR00670">
    <property type="entry name" value="asp_carb_tr"/>
    <property type="match status" value="1"/>
</dbReference>
<comment type="caution">
    <text evidence="10">The sequence shown here is derived from an EMBL/GenBank/DDBJ whole genome shotgun (WGS) entry which is preliminary data.</text>
</comment>
<dbReference type="STRING" id="1423777.FD46_GL001731"/>
<dbReference type="NCBIfam" id="NF002032">
    <property type="entry name" value="PRK00856.1"/>
    <property type="match status" value="1"/>
</dbReference>
<evidence type="ECO:0000313" key="10">
    <source>
        <dbReference type="EMBL" id="KRL04598.1"/>
    </source>
</evidence>
<dbReference type="Pfam" id="PF02729">
    <property type="entry name" value="OTCace_N"/>
    <property type="match status" value="1"/>
</dbReference>
<dbReference type="InterPro" id="IPR006131">
    <property type="entry name" value="Asp_carbamoyltransf_Asp/Orn-bd"/>
</dbReference>
<dbReference type="PRINTS" id="PR00100">
    <property type="entry name" value="AOTCASE"/>
</dbReference>
<feature type="binding site" evidence="7">
    <location>
        <position position="60"/>
    </location>
    <ligand>
        <name>carbamoyl phosphate</name>
        <dbReference type="ChEBI" id="CHEBI:58228"/>
    </ligand>
</feature>
<dbReference type="AlphaFoldDB" id="A0A0R1M958"/>
<feature type="binding site" evidence="7">
    <location>
        <position position="227"/>
    </location>
    <ligand>
        <name>L-aspartate</name>
        <dbReference type="ChEBI" id="CHEBI:29991"/>
    </ligand>
</feature>
<dbReference type="Gene3D" id="3.40.50.1370">
    <property type="entry name" value="Aspartate/ornithine carbamoyltransferase"/>
    <property type="match status" value="2"/>
</dbReference>
<evidence type="ECO:0000313" key="11">
    <source>
        <dbReference type="Proteomes" id="UP000051686"/>
    </source>
</evidence>
<dbReference type="Pfam" id="PF00185">
    <property type="entry name" value="OTCace"/>
    <property type="match status" value="1"/>
</dbReference>
<evidence type="ECO:0000256" key="6">
    <source>
        <dbReference type="ARBA" id="ARBA00048859"/>
    </source>
</evidence>
<comment type="catalytic activity">
    <reaction evidence="6 7">
        <text>carbamoyl phosphate + L-aspartate = N-carbamoyl-L-aspartate + phosphate + H(+)</text>
        <dbReference type="Rhea" id="RHEA:20013"/>
        <dbReference type="ChEBI" id="CHEBI:15378"/>
        <dbReference type="ChEBI" id="CHEBI:29991"/>
        <dbReference type="ChEBI" id="CHEBI:32814"/>
        <dbReference type="ChEBI" id="CHEBI:43474"/>
        <dbReference type="ChEBI" id="CHEBI:58228"/>
        <dbReference type="EC" id="2.1.3.2"/>
    </reaction>
</comment>
<dbReference type="GO" id="GO:0006207">
    <property type="term" value="P:'de novo' pyrimidine nucleobase biosynthetic process"/>
    <property type="evidence" value="ECO:0007669"/>
    <property type="project" value="InterPro"/>
</dbReference>
<evidence type="ECO:0000259" key="8">
    <source>
        <dbReference type="Pfam" id="PF00185"/>
    </source>
</evidence>
<organism evidence="10 11">
    <name type="scientific">Liquorilactobacillus oeni DSM 19972</name>
    <dbReference type="NCBI Taxonomy" id="1423777"/>
    <lineage>
        <taxon>Bacteria</taxon>
        <taxon>Bacillati</taxon>
        <taxon>Bacillota</taxon>
        <taxon>Bacilli</taxon>
        <taxon>Lactobacillales</taxon>
        <taxon>Lactobacillaceae</taxon>
        <taxon>Liquorilactobacillus</taxon>
    </lineage>
</organism>
<evidence type="ECO:0000256" key="2">
    <source>
        <dbReference type="ARBA" id="ARBA00008896"/>
    </source>
</evidence>
<reference evidence="10 11" key="1">
    <citation type="journal article" date="2015" name="Genome Announc.">
        <title>Expanding the biotechnology potential of lactobacilli through comparative genomics of 213 strains and associated genera.</title>
        <authorList>
            <person name="Sun Z."/>
            <person name="Harris H.M."/>
            <person name="McCann A."/>
            <person name="Guo C."/>
            <person name="Argimon S."/>
            <person name="Zhang W."/>
            <person name="Yang X."/>
            <person name="Jeffery I.B."/>
            <person name="Cooney J.C."/>
            <person name="Kagawa T.F."/>
            <person name="Liu W."/>
            <person name="Song Y."/>
            <person name="Salvetti E."/>
            <person name="Wrobel A."/>
            <person name="Rasinkangas P."/>
            <person name="Parkhill J."/>
            <person name="Rea M.C."/>
            <person name="O'Sullivan O."/>
            <person name="Ritari J."/>
            <person name="Douillard F.P."/>
            <person name="Paul Ross R."/>
            <person name="Yang R."/>
            <person name="Briner A.E."/>
            <person name="Felis G.E."/>
            <person name="de Vos W.M."/>
            <person name="Barrangou R."/>
            <person name="Klaenhammer T.R."/>
            <person name="Caufield P.W."/>
            <person name="Cui Y."/>
            <person name="Zhang H."/>
            <person name="O'Toole P.W."/>
        </authorList>
    </citation>
    <scope>NUCLEOTIDE SEQUENCE [LARGE SCALE GENOMIC DNA]</scope>
    <source>
        <strain evidence="10 11">DSM 19972</strain>
    </source>
</reference>
<dbReference type="Proteomes" id="UP000051686">
    <property type="component" value="Unassembled WGS sequence"/>
</dbReference>
<evidence type="ECO:0000256" key="1">
    <source>
        <dbReference type="ARBA" id="ARBA00004852"/>
    </source>
</evidence>
<keyword evidence="4 7" id="KW-0665">Pyrimidine biosynthesis</keyword>
<dbReference type="PANTHER" id="PTHR45753:SF6">
    <property type="entry name" value="ASPARTATE CARBAMOYLTRANSFERASE"/>
    <property type="match status" value="1"/>
</dbReference>
<dbReference type="InterPro" id="IPR006130">
    <property type="entry name" value="Asp/Orn_carbamoylTrfase"/>
</dbReference>
<comment type="similarity">
    <text evidence="2 7">Belongs to the aspartate/ornithine carbamoyltransferase superfamily. ATCase family.</text>
</comment>
<keyword evidence="11" id="KW-1185">Reference proteome</keyword>
<dbReference type="SUPFAM" id="SSF53671">
    <property type="entry name" value="Aspartate/ornithine carbamoyltransferase"/>
    <property type="match status" value="1"/>
</dbReference>
<evidence type="ECO:0000256" key="3">
    <source>
        <dbReference type="ARBA" id="ARBA00022679"/>
    </source>
</evidence>
<feature type="binding site" evidence="7">
    <location>
        <position position="59"/>
    </location>
    <ligand>
        <name>carbamoyl phosphate</name>
        <dbReference type="ChEBI" id="CHEBI:58228"/>
    </ligand>
</feature>